<dbReference type="Proteomes" id="UP001497623">
    <property type="component" value="Unassembled WGS sequence"/>
</dbReference>
<evidence type="ECO:0000313" key="2">
    <source>
        <dbReference type="Proteomes" id="UP001497623"/>
    </source>
</evidence>
<organism evidence="1 2">
    <name type="scientific">Meganyctiphanes norvegica</name>
    <name type="common">Northern krill</name>
    <name type="synonym">Thysanopoda norvegica</name>
    <dbReference type="NCBI Taxonomy" id="48144"/>
    <lineage>
        <taxon>Eukaryota</taxon>
        <taxon>Metazoa</taxon>
        <taxon>Ecdysozoa</taxon>
        <taxon>Arthropoda</taxon>
        <taxon>Crustacea</taxon>
        <taxon>Multicrustacea</taxon>
        <taxon>Malacostraca</taxon>
        <taxon>Eumalacostraca</taxon>
        <taxon>Eucarida</taxon>
        <taxon>Euphausiacea</taxon>
        <taxon>Euphausiidae</taxon>
        <taxon>Meganyctiphanes</taxon>
    </lineage>
</organism>
<gene>
    <name evidence="1" type="ORF">MNOR_LOCUS27495</name>
</gene>
<dbReference type="EMBL" id="CAXKWB010029011">
    <property type="protein sequence ID" value="CAL4134925.1"/>
    <property type="molecule type" value="Genomic_DNA"/>
</dbReference>
<comment type="caution">
    <text evidence="1">The sequence shown here is derived from an EMBL/GenBank/DDBJ whole genome shotgun (WGS) entry which is preliminary data.</text>
</comment>
<feature type="non-terminal residue" evidence="1">
    <location>
        <position position="146"/>
    </location>
</feature>
<reference evidence="1 2" key="1">
    <citation type="submission" date="2024-05" db="EMBL/GenBank/DDBJ databases">
        <authorList>
            <person name="Wallberg A."/>
        </authorList>
    </citation>
    <scope>NUCLEOTIDE SEQUENCE [LARGE SCALE GENOMIC DNA]</scope>
</reference>
<feature type="non-terminal residue" evidence="1">
    <location>
        <position position="1"/>
    </location>
</feature>
<dbReference type="AlphaFoldDB" id="A0AAV2RRQ4"/>
<protein>
    <submittedName>
        <fullName evidence="1">Uncharacterized protein</fullName>
    </submittedName>
</protein>
<dbReference type="SUPFAM" id="SSF101898">
    <property type="entry name" value="NHL repeat"/>
    <property type="match status" value="1"/>
</dbReference>
<accession>A0AAV2RRQ4</accession>
<dbReference type="InterPro" id="IPR011042">
    <property type="entry name" value="6-blade_b-propeller_TolB-like"/>
</dbReference>
<evidence type="ECO:0000313" key="1">
    <source>
        <dbReference type="EMBL" id="CAL4134925.1"/>
    </source>
</evidence>
<name>A0AAV2RRQ4_MEGNR</name>
<keyword evidence="2" id="KW-1185">Reference proteome</keyword>
<dbReference type="Gene3D" id="2.120.10.30">
    <property type="entry name" value="TolB, C-terminal domain"/>
    <property type="match status" value="1"/>
</dbReference>
<sequence>GTVVIADTFNDRMVLFSRKGDFIKSFCSPQMKRPSAIAVLIDGRFAVKDIHSILLFTATGEYVEHLKHATHLKYPYGLTMDDDGNLLTIETTKNGHVTIVIMDPMGSCGLSRVRVDLGLSKEKAAQSKPRFIAYQGHNTILIVDLG</sequence>
<proteinExistence type="predicted"/>